<dbReference type="InterPro" id="IPR011006">
    <property type="entry name" value="CheY-like_superfamily"/>
</dbReference>
<protein>
    <submittedName>
        <fullName evidence="3">Response regulator</fullName>
    </submittedName>
</protein>
<keyword evidence="4" id="KW-1185">Reference proteome</keyword>
<dbReference type="PROSITE" id="PS50110">
    <property type="entry name" value="RESPONSE_REGULATORY"/>
    <property type="match status" value="1"/>
</dbReference>
<comment type="caution">
    <text evidence="3">The sequence shown here is derived from an EMBL/GenBank/DDBJ whole genome shotgun (WGS) entry which is preliminary data.</text>
</comment>
<accession>A0A369PZL4</accession>
<dbReference type="Proteomes" id="UP000253961">
    <property type="component" value="Unassembled WGS sequence"/>
</dbReference>
<dbReference type="GO" id="GO:0000160">
    <property type="term" value="P:phosphorelay signal transduction system"/>
    <property type="evidence" value="ECO:0007669"/>
    <property type="project" value="InterPro"/>
</dbReference>
<reference evidence="3 4" key="1">
    <citation type="submission" date="2018-07" db="EMBL/GenBank/DDBJ databases">
        <title>Pedobacter sp. nov., isolated from soil.</title>
        <authorList>
            <person name="Zhou L.Y."/>
            <person name="Du Z.J."/>
        </authorList>
    </citation>
    <scope>NUCLEOTIDE SEQUENCE [LARGE SCALE GENOMIC DNA]</scope>
    <source>
        <strain evidence="3 4">JDX94</strain>
    </source>
</reference>
<name>A0A369PZL4_9SPHI</name>
<sequence>MIFMQEVILIISDNIALIDAIEAILTDEGYLIFNGVQENIILYFEENLPQLVLLDIDLKCEDGNVVYKRIKDSNLSNIPLIVFYNKLPCFTISKTDLIIEKPFDLMKFLIAVNDLVNSSYLSPGNDMPERRAGLI</sequence>
<evidence type="ECO:0000313" key="4">
    <source>
        <dbReference type="Proteomes" id="UP000253961"/>
    </source>
</evidence>
<evidence type="ECO:0000313" key="3">
    <source>
        <dbReference type="EMBL" id="RDC56139.1"/>
    </source>
</evidence>
<evidence type="ECO:0000259" key="2">
    <source>
        <dbReference type="PROSITE" id="PS50110"/>
    </source>
</evidence>
<dbReference type="InterPro" id="IPR001789">
    <property type="entry name" value="Sig_transdc_resp-reg_receiver"/>
</dbReference>
<feature type="modified residue" description="4-aspartylphosphate" evidence="1">
    <location>
        <position position="55"/>
    </location>
</feature>
<dbReference type="AlphaFoldDB" id="A0A369PZL4"/>
<dbReference type="SUPFAM" id="SSF52172">
    <property type="entry name" value="CheY-like"/>
    <property type="match status" value="1"/>
</dbReference>
<evidence type="ECO:0000256" key="1">
    <source>
        <dbReference type="PROSITE-ProRule" id="PRU00169"/>
    </source>
</evidence>
<feature type="domain" description="Response regulatory" evidence="2">
    <location>
        <begin position="7"/>
        <end position="116"/>
    </location>
</feature>
<proteinExistence type="predicted"/>
<gene>
    <name evidence="3" type="ORF">DU508_10980</name>
</gene>
<organism evidence="3 4">
    <name type="scientific">Pedobacter chinensis</name>
    <dbReference type="NCBI Taxonomy" id="2282421"/>
    <lineage>
        <taxon>Bacteria</taxon>
        <taxon>Pseudomonadati</taxon>
        <taxon>Bacteroidota</taxon>
        <taxon>Sphingobacteriia</taxon>
        <taxon>Sphingobacteriales</taxon>
        <taxon>Sphingobacteriaceae</taxon>
        <taxon>Pedobacter</taxon>
    </lineage>
</organism>
<keyword evidence="1" id="KW-0597">Phosphoprotein</keyword>
<dbReference type="EMBL" id="QPKV01000004">
    <property type="protein sequence ID" value="RDC56139.1"/>
    <property type="molecule type" value="Genomic_DNA"/>
</dbReference>
<dbReference type="Gene3D" id="3.40.50.2300">
    <property type="match status" value="1"/>
</dbReference>